<comment type="caution">
    <text evidence="2">The sequence shown here is derived from an EMBL/GenBank/DDBJ whole genome shotgun (WGS) entry which is preliminary data.</text>
</comment>
<dbReference type="AlphaFoldDB" id="A0A835UM36"/>
<keyword evidence="3" id="KW-1185">Reference proteome</keyword>
<evidence type="ECO:0000256" key="1">
    <source>
        <dbReference type="SAM" id="MobiDB-lite"/>
    </source>
</evidence>
<feature type="compositionally biased region" description="Basic and acidic residues" evidence="1">
    <location>
        <begin position="10"/>
        <end position="20"/>
    </location>
</feature>
<dbReference type="OrthoDB" id="2018246at2759"/>
<dbReference type="EMBL" id="JADCNL010000010">
    <property type="protein sequence ID" value="KAG0464396.1"/>
    <property type="molecule type" value="Genomic_DNA"/>
</dbReference>
<feature type="region of interest" description="Disordered" evidence="1">
    <location>
        <begin position="1"/>
        <end position="108"/>
    </location>
</feature>
<gene>
    <name evidence="2" type="ORF">HPP92_020465</name>
</gene>
<dbReference type="Proteomes" id="UP000636800">
    <property type="component" value="Chromosome 10"/>
</dbReference>
<sequence length="163" mass="18463">MESFPPKLGSECEHRGRQVDYADPALRRRSGQPVPGRPMVALRGFGVAPEEPGEEPINRVDNELGGRQRRRRVDRDSREDRVNQDFFPPHGKELSLPRGNPAGNFLDQGLKEYRAPPAIAQTTAQIVKREGFRSKTQVSLRIPGIRFRRTPRVEGRRFPSVDG</sequence>
<organism evidence="2 3">
    <name type="scientific">Vanilla planifolia</name>
    <name type="common">Vanilla</name>
    <dbReference type="NCBI Taxonomy" id="51239"/>
    <lineage>
        <taxon>Eukaryota</taxon>
        <taxon>Viridiplantae</taxon>
        <taxon>Streptophyta</taxon>
        <taxon>Embryophyta</taxon>
        <taxon>Tracheophyta</taxon>
        <taxon>Spermatophyta</taxon>
        <taxon>Magnoliopsida</taxon>
        <taxon>Liliopsida</taxon>
        <taxon>Asparagales</taxon>
        <taxon>Orchidaceae</taxon>
        <taxon>Vanilloideae</taxon>
        <taxon>Vanilleae</taxon>
        <taxon>Vanilla</taxon>
    </lineage>
</organism>
<proteinExistence type="predicted"/>
<protein>
    <submittedName>
        <fullName evidence="2">Uncharacterized protein</fullName>
    </submittedName>
</protein>
<feature type="compositionally biased region" description="Basic and acidic residues" evidence="1">
    <location>
        <begin position="56"/>
        <end position="66"/>
    </location>
</feature>
<feature type="compositionally biased region" description="Basic and acidic residues" evidence="1">
    <location>
        <begin position="73"/>
        <end position="83"/>
    </location>
</feature>
<accession>A0A835UM36</accession>
<name>A0A835UM36_VANPL</name>
<evidence type="ECO:0000313" key="3">
    <source>
        <dbReference type="Proteomes" id="UP000636800"/>
    </source>
</evidence>
<evidence type="ECO:0000313" key="2">
    <source>
        <dbReference type="EMBL" id="KAG0464396.1"/>
    </source>
</evidence>
<reference evidence="2 3" key="1">
    <citation type="journal article" date="2020" name="Nat. Food">
        <title>A phased Vanilla planifolia genome enables genetic improvement of flavour and production.</title>
        <authorList>
            <person name="Hasing T."/>
            <person name="Tang H."/>
            <person name="Brym M."/>
            <person name="Khazi F."/>
            <person name="Huang T."/>
            <person name="Chambers A.H."/>
        </authorList>
    </citation>
    <scope>NUCLEOTIDE SEQUENCE [LARGE SCALE GENOMIC DNA]</scope>
    <source>
        <tissue evidence="2">Leaf</tissue>
    </source>
</reference>